<dbReference type="AlphaFoldDB" id="A0AAD7DUP4"/>
<evidence type="ECO:0000313" key="1">
    <source>
        <dbReference type="EMBL" id="KAJ7698429.1"/>
    </source>
</evidence>
<dbReference type="Proteomes" id="UP001215598">
    <property type="component" value="Unassembled WGS sequence"/>
</dbReference>
<dbReference type="EMBL" id="JARKIB010000591">
    <property type="protein sequence ID" value="KAJ7698429.1"/>
    <property type="molecule type" value="Genomic_DNA"/>
</dbReference>
<gene>
    <name evidence="1" type="ORF">B0H16DRAFT_1749732</name>
</gene>
<reference evidence="1" key="1">
    <citation type="submission" date="2023-03" db="EMBL/GenBank/DDBJ databases">
        <title>Massive genome expansion in bonnet fungi (Mycena s.s.) driven by repeated elements and novel gene families across ecological guilds.</title>
        <authorList>
            <consortium name="Lawrence Berkeley National Laboratory"/>
            <person name="Harder C.B."/>
            <person name="Miyauchi S."/>
            <person name="Viragh M."/>
            <person name="Kuo A."/>
            <person name="Thoen E."/>
            <person name="Andreopoulos B."/>
            <person name="Lu D."/>
            <person name="Skrede I."/>
            <person name="Drula E."/>
            <person name="Henrissat B."/>
            <person name="Morin E."/>
            <person name="Kohler A."/>
            <person name="Barry K."/>
            <person name="LaButti K."/>
            <person name="Morin E."/>
            <person name="Salamov A."/>
            <person name="Lipzen A."/>
            <person name="Mereny Z."/>
            <person name="Hegedus B."/>
            <person name="Baldrian P."/>
            <person name="Stursova M."/>
            <person name="Weitz H."/>
            <person name="Taylor A."/>
            <person name="Grigoriev I.V."/>
            <person name="Nagy L.G."/>
            <person name="Martin F."/>
            <person name="Kauserud H."/>
        </authorList>
    </citation>
    <scope>NUCLEOTIDE SEQUENCE</scope>
    <source>
        <strain evidence="1">CBHHK182m</strain>
    </source>
</reference>
<comment type="caution">
    <text evidence="1">The sequence shown here is derived from an EMBL/GenBank/DDBJ whole genome shotgun (WGS) entry which is preliminary data.</text>
</comment>
<evidence type="ECO:0000313" key="2">
    <source>
        <dbReference type="Proteomes" id="UP001215598"/>
    </source>
</evidence>
<accession>A0AAD7DUP4</accession>
<sequence>MSTRILYVLTPSGKRDRILDRPDWGTDWYSSEERARYMIPENRGFYSKRDSTETESKGPHPPDHVAVFASEQLHMAVHWNRAPNVSVDVLSFPKFTVLVNTGDGSTLLKHASDYDIIFGGCECGIDLVETGHFASRELEAQFVHRLEKLRSTIFVWPPPYQTMWYRQENKIVEQLDRLAMHVTHTLRPQTWVLTDPAQFTDHTVLKRKTSWELPARHFHDDQTCPKPAAIAEAVRHNSDLVREQRQDELVPGMLWLVQEVVVPLRKYGQWRIFFVGGQIVGIVGTTPVDDATGEIDMNECTAIFALHEIAAAMHKTVDAHRVLVRIGGSQSERASSMAQLEVFAQATYKGLIIEAEAMFNARSSLHDFLRMDVSFLPNADGFDYFVNGIALDAPAACMFSAHTPVAERVGDELLAHLCARLDKPAREPLPQPAREPVSAWKPAAEPATVISCCACSGSV</sequence>
<name>A0AAD7DUP4_9AGAR</name>
<proteinExistence type="predicted"/>
<keyword evidence="2" id="KW-1185">Reference proteome</keyword>
<organism evidence="1 2">
    <name type="scientific">Mycena metata</name>
    <dbReference type="NCBI Taxonomy" id="1033252"/>
    <lineage>
        <taxon>Eukaryota</taxon>
        <taxon>Fungi</taxon>
        <taxon>Dikarya</taxon>
        <taxon>Basidiomycota</taxon>
        <taxon>Agaricomycotina</taxon>
        <taxon>Agaricomycetes</taxon>
        <taxon>Agaricomycetidae</taxon>
        <taxon>Agaricales</taxon>
        <taxon>Marasmiineae</taxon>
        <taxon>Mycenaceae</taxon>
        <taxon>Mycena</taxon>
    </lineage>
</organism>
<protein>
    <submittedName>
        <fullName evidence="1">Uncharacterized protein</fullName>
    </submittedName>
</protein>